<feature type="compositionally biased region" description="Low complexity" evidence="1">
    <location>
        <begin position="297"/>
        <end position="306"/>
    </location>
</feature>
<dbReference type="Proteomes" id="UP000030678">
    <property type="component" value="Unassembled WGS sequence"/>
</dbReference>
<feature type="compositionally biased region" description="Basic and acidic residues" evidence="1">
    <location>
        <begin position="182"/>
        <end position="206"/>
    </location>
</feature>
<evidence type="ECO:0000313" key="3">
    <source>
        <dbReference type="Proteomes" id="UP000030678"/>
    </source>
</evidence>
<proteinExistence type="predicted"/>
<feature type="compositionally biased region" description="Pro residues" evidence="1">
    <location>
        <begin position="307"/>
        <end position="319"/>
    </location>
</feature>
<feature type="compositionally biased region" description="Polar residues" evidence="1">
    <location>
        <begin position="149"/>
        <end position="162"/>
    </location>
</feature>
<feature type="compositionally biased region" description="Polar residues" evidence="1">
    <location>
        <begin position="216"/>
        <end position="235"/>
    </location>
</feature>
<evidence type="ECO:0000256" key="1">
    <source>
        <dbReference type="SAM" id="MobiDB-lite"/>
    </source>
</evidence>
<organism evidence="2 3">
    <name type="scientific">Cladophialophora carrionii CBS 160.54</name>
    <dbReference type="NCBI Taxonomy" id="1279043"/>
    <lineage>
        <taxon>Eukaryota</taxon>
        <taxon>Fungi</taxon>
        <taxon>Dikarya</taxon>
        <taxon>Ascomycota</taxon>
        <taxon>Pezizomycotina</taxon>
        <taxon>Eurotiomycetes</taxon>
        <taxon>Chaetothyriomycetidae</taxon>
        <taxon>Chaetothyriales</taxon>
        <taxon>Herpotrichiellaceae</taxon>
        <taxon>Cladophialophora</taxon>
    </lineage>
</organism>
<gene>
    <name evidence="2" type="ORF">G647_08440</name>
</gene>
<feature type="region of interest" description="Disordered" evidence="1">
    <location>
        <begin position="74"/>
        <end position="93"/>
    </location>
</feature>
<dbReference type="OrthoDB" id="4160903at2759"/>
<dbReference type="GeneID" id="19986933"/>
<feature type="compositionally biased region" description="Low complexity" evidence="1">
    <location>
        <begin position="249"/>
        <end position="274"/>
    </location>
</feature>
<reference evidence="2 3" key="1">
    <citation type="submission" date="2013-03" db="EMBL/GenBank/DDBJ databases">
        <title>The Genome Sequence of Cladophialophora carrionii CBS 160.54.</title>
        <authorList>
            <consortium name="The Broad Institute Genomics Platform"/>
            <person name="Cuomo C."/>
            <person name="de Hoog S."/>
            <person name="Gorbushina A."/>
            <person name="Walker B."/>
            <person name="Young S.K."/>
            <person name="Zeng Q."/>
            <person name="Gargeya S."/>
            <person name="Fitzgerald M."/>
            <person name="Haas B."/>
            <person name="Abouelleil A."/>
            <person name="Allen A.W."/>
            <person name="Alvarado L."/>
            <person name="Arachchi H.M."/>
            <person name="Berlin A.M."/>
            <person name="Chapman S.B."/>
            <person name="Gainer-Dewar J."/>
            <person name="Goldberg J."/>
            <person name="Griggs A."/>
            <person name="Gujja S."/>
            <person name="Hansen M."/>
            <person name="Howarth C."/>
            <person name="Imamovic A."/>
            <person name="Ireland A."/>
            <person name="Larimer J."/>
            <person name="McCowan C."/>
            <person name="Murphy C."/>
            <person name="Pearson M."/>
            <person name="Poon T.W."/>
            <person name="Priest M."/>
            <person name="Roberts A."/>
            <person name="Saif S."/>
            <person name="Shea T."/>
            <person name="Sisk P."/>
            <person name="Sykes S."/>
            <person name="Wortman J."/>
            <person name="Nusbaum C."/>
            <person name="Birren B."/>
        </authorList>
    </citation>
    <scope>NUCLEOTIDE SEQUENCE [LARGE SCALE GENOMIC DNA]</scope>
    <source>
        <strain evidence="2 3">CBS 160.54</strain>
    </source>
</reference>
<protein>
    <submittedName>
        <fullName evidence="2">Uncharacterized protein</fullName>
    </submittedName>
</protein>
<sequence length="374" mass="40512">MDESHQDTNLQLDAITGKLATLLDQLAERREKCTTRAEKKHLDRLRRDAKKQVSAMIKLQQSVDHANAIIAKSSQALEKPQADKRPPRQSEASEVNSMLFRAVAGPFQNQHRLRLVRQRRSPELSQFLKPWKPSKSATTASMTKRKPGPTTTLKQSASTNSDDSGRIDVQSARPATEAPPEIEARPESDARLEIEVRPETEAHPETEVCPAAGISQEGNTPNLAPSQEVSTSKLNSDSDADSDSDSDQDPQSGSALSLCSSSSSSLDFPSQDQDGSADHSTQPPPLPRKSSRRISRIPRVPSSSQMPPLPPLPLAPLPLMPRAVPKSSSSSPSSSSAASTTDKLAEDLLSSLEKRYSLTMTRTVSTTSSIPSTL</sequence>
<feature type="compositionally biased region" description="Low complexity" evidence="1">
    <location>
        <begin position="327"/>
        <end position="339"/>
    </location>
</feature>
<name>V9D0K3_9EURO</name>
<dbReference type="AlphaFoldDB" id="V9D0K3"/>
<feature type="region of interest" description="Disordered" evidence="1">
    <location>
        <begin position="124"/>
        <end position="343"/>
    </location>
</feature>
<evidence type="ECO:0000313" key="2">
    <source>
        <dbReference type="EMBL" id="ETI20405.1"/>
    </source>
</evidence>
<dbReference type="VEuPathDB" id="FungiDB:G647_08440"/>
<feature type="compositionally biased region" description="Acidic residues" evidence="1">
    <location>
        <begin position="238"/>
        <end position="248"/>
    </location>
</feature>
<dbReference type="HOGENOM" id="CLU_787554_0_0_1"/>
<dbReference type="RefSeq" id="XP_008730973.1">
    <property type="nucleotide sequence ID" value="XM_008732751.1"/>
</dbReference>
<accession>V9D0K3</accession>
<dbReference type="EMBL" id="KB822708">
    <property type="protein sequence ID" value="ETI20405.1"/>
    <property type="molecule type" value="Genomic_DNA"/>
</dbReference>